<dbReference type="OrthoDB" id="9789113at2"/>
<dbReference type="SUPFAM" id="SSF48317">
    <property type="entry name" value="Acid phosphatase/Vanadium-dependent haloperoxidase"/>
    <property type="match status" value="1"/>
</dbReference>
<protein>
    <submittedName>
        <fullName evidence="3">Phosphoesterase, PA-phosphatase related protein</fullName>
    </submittedName>
</protein>
<keyword evidence="1" id="KW-0812">Transmembrane</keyword>
<evidence type="ECO:0000313" key="4">
    <source>
        <dbReference type="Proteomes" id="UP000000268"/>
    </source>
</evidence>
<dbReference type="CDD" id="cd03392">
    <property type="entry name" value="PAP2_like_2"/>
    <property type="match status" value="1"/>
</dbReference>
<evidence type="ECO:0000313" key="3">
    <source>
        <dbReference type="EMBL" id="ABW28724.1"/>
    </source>
</evidence>
<dbReference type="InterPro" id="IPR036938">
    <property type="entry name" value="PAP2/HPO_sf"/>
</dbReference>
<feature type="transmembrane region" description="Helical" evidence="1">
    <location>
        <begin position="163"/>
        <end position="184"/>
    </location>
</feature>
<feature type="transmembrane region" description="Helical" evidence="1">
    <location>
        <begin position="96"/>
        <end position="113"/>
    </location>
</feature>
<dbReference type="KEGG" id="amr:AM1_3734"/>
<gene>
    <name evidence="3" type="ordered locus">AM1_3734</name>
</gene>
<keyword evidence="4" id="KW-1185">Reference proteome</keyword>
<feature type="transmembrane region" description="Helical" evidence="1">
    <location>
        <begin position="63"/>
        <end position="89"/>
    </location>
</feature>
<sequence>MLKWLIQQSQSVRSPWQRWGMVVTGLAFGLFVAIATLLPQIETLDTQILLAIHHFHTPTLDRLMVLVTYLGEPLILFPFTLAMGGILLWQKRRQEALGFVIAIGGSLGLNIWLKELFARHRPALWDQILQVPFYSFPSGHAMVSLVFYAVLVYGLIRQFRSFRLLMVAVGTSLIATIGFSRLYIGVHWPTDVVAGYAAGLVWLAVCLIFQSLLLARPRETASD</sequence>
<dbReference type="HOGENOM" id="CLU_072573_3_0_3"/>
<dbReference type="EMBL" id="CP000828">
    <property type="protein sequence ID" value="ABW28724.1"/>
    <property type="molecule type" value="Genomic_DNA"/>
</dbReference>
<name>B0C4I1_ACAM1</name>
<dbReference type="eggNOG" id="COG0671">
    <property type="taxonomic scope" value="Bacteria"/>
</dbReference>
<evidence type="ECO:0000256" key="1">
    <source>
        <dbReference type="SAM" id="Phobius"/>
    </source>
</evidence>
<feature type="transmembrane region" description="Helical" evidence="1">
    <location>
        <begin position="21"/>
        <end position="41"/>
    </location>
</feature>
<dbReference type="InterPro" id="IPR000326">
    <property type="entry name" value="PAP2/HPO"/>
</dbReference>
<proteinExistence type="predicted"/>
<dbReference type="PANTHER" id="PTHR14969">
    <property type="entry name" value="SPHINGOSINE-1-PHOSPHATE PHOSPHOHYDROLASE"/>
    <property type="match status" value="1"/>
</dbReference>
<keyword evidence="1" id="KW-1133">Transmembrane helix</keyword>
<accession>B0C4I1</accession>
<dbReference type="AlphaFoldDB" id="B0C4I1"/>
<dbReference type="PANTHER" id="PTHR14969:SF13">
    <property type="entry name" value="AT30094P"/>
    <property type="match status" value="1"/>
</dbReference>
<dbReference type="Pfam" id="PF01569">
    <property type="entry name" value="PAP2"/>
    <property type="match status" value="1"/>
</dbReference>
<keyword evidence="1" id="KW-0472">Membrane</keyword>
<dbReference type="RefSeq" id="WP_012164103.1">
    <property type="nucleotide sequence ID" value="NC_009925.1"/>
</dbReference>
<reference evidence="3 4" key="1">
    <citation type="journal article" date="2008" name="Proc. Natl. Acad. Sci. U.S.A.">
        <title>Niche adaptation and genome expansion in the chlorophyll d-producing cyanobacterium Acaryochloris marina.</title>
        <authorList>
            <person name="Swingley W.D."/>
            <person name="Chen M."/>
            <person name="Cheung P.C."/>
            <person name="Conrad A.L."/>
            <person name="Dejesa L.C."/>
            <person name="Hao J."/>
            <person name="Honchak B.M."/>
            <person name="Karbach L.E."/>
            <person name="Kurdoglu A."/>
            <person name="Lahiri S."/>
            <person name="Mastrian S.D."/>
            <person name="Miyashita H."/>
            <person name="Page L."/>
            <person name="Ramakrishna P."/>
            <person name="Satoh S."/>
            <person name="Sattley W.M."/>
            <person name="Shimada Y."/>
            <person name="Taylor H.L."/>
            <person name="Tomo T."/>
            <person name="Tsuchiya T."/>
            <person name="Wang Z.T."/>
            <person name="Raymond J."/>
            <person name="Mimuro M."/>
            <person name="Blankenship R.E."/>
            <person name="Touchman J.W."/>
        </authorList>
    </citation>
    <scope>NUCLEOTIDE SEQUENCE [LARGE SCALE GENOMIC DNA]</scope>
    <source>
        <strain evidence="4">MBIC 11017</strain>
    </source>
</reference>
<feature type="domain" description="Phosphatidic acid phosphatase type 2/haloperoxidase" evidence="2">
    <location>
        <begin position="96"/>
        <end position="207"/>
    </location>
</feature>
<dbReference type="Proteomes" id="UP000000268">
    <property type="component" value="Chromosome"/>
</dbReference>
<dbReference type="SMART" id="SM00014">
    <property type="entry name" value="acidPPc"/>
    <property type="match status" value="1"/>
</dbReference>
<dbReference type="STRING" id="329726.AM1_3734"/>
<feature type="transmembrane region" description="Helical" evidence="1">
    <location>
        <begin position="196"/>
        <end position="215"/>
    </location>
</feature>
<feature type="transmembrane region" description="Helical" evidence="1">
    <location>
        <begin position="133"/>
        <end position="156"/>
    </location>
</feature>
<evidence type="ECO:0000259" key="2">
    <source>
        <dbReference type="SMART" id="SM00014"/>
    </source>
</evidence>
<dbReference type="Gene3D" id="1.20.144.10">
    <property type="entry name" value="Phosphatidic acid phosphatase type 2/haloperoxidase"/>
    <property type="match status" value="2"/>
</dbReference>
<organism evidence="3 4">
    <name type="scientific">Acaryochloris marina (strain MBIC 11017)</name>
    <dbReference type="NCBI Taxonomy" id="329726"/>
    <lineage>
        <taxon>Bacteria</taxon>
        <taxon>Bacillati</taxon>
        <taxon>Cyanobacteriota</taxon>
        <taxon>Cyanophyceae</taxon>
        <taxon>Acaryochloridales</taxon>
        <taxon>Acaryochloridaceae</taxon>
        <taxon>Acaryochloris</taxon>
    </lineage>
</organism>